<dbReference type="Proteomes" id="UP000319663">
    <property type="component" value="Unassembled WGS sequence"/>
</dbReference>
<dbReference type="EMBL" id="VIFY01000235">
    <property type="protein sequence ID" value="TQB68239.1"/>
    <property type="molecule type" value="Genomic_DNA"/>
</dbReference>
<name>A0A507QI93_MONPU</name>
<reference evidence="5 6" key="1">
    <citation type="submission" date="2019-06" db="EMBL/GenBank/DDBJ databases">
        <title>Wine fermentation using esterase from Monascus purpureus.</title>
        <authorList>
            <person name="Geng C."/>
            <person name="Zhang Y."/>
        </authorList>
    </citation>
    <scope>NUCLEOTIDE SEQUENCE [LARGE SCALE GENOMIC DNA]</scope>
    <source>
        <strain evidence="5">HQ1</strain>
    </source>
</reference>
<dbReference type="InterPro" id="IPR058923">
    <property type="entry name" value="RCC1-like_dom"/>
</dbReference>
<proteinExistence type="predicted"/>
<evidence type="ECO:0000256" key="3">
    <source>
        <dbReference type="PROSITE-ProRule" id="PRU00235"/>
    </source>
</evidence>
<feature type="domain" description="RCC1-like" evidence="4">
    <location>
        <begin position="3"/>
        <end position="433"/>
    </location>
</feature>
<evidence type="ECO:0000313" key="6">
    <source>
        <dbReference type="Proteomes" id="UP000319663"/>
    </source>
</evidence>
<dbReference type="SMR" id="A0A507QI93"/>
<dbReference type="Gene3D" id="2.130.10.30">
    <property type="entry name" value="Regulator of chromosome condensation 1/beta-lactamase-inhibitor protein II"/>
    <property type="match status" value="2"/>
</dbReference>
<keyword evidence="2" id="KW-0677">Repeat</keyword>
<dbReference type="PROSITE" id="PS50012">
    <property type="entry name" value="RCC1_3"/>
    <property type="match status" value="4"/>
</dbReference>
<comment type="caution">
    <text evidence="5">The sequence shown here is derived from an EMBL/GenBank/DDBJ whole genome shotgun (WGS) entry which is preliminary data.</text>
</comment>
<dbReference type="InterPro" id="IPR009091">
    <property type="entry name" value="RCC1/BLIP-II"/>
</dbReference>
<feature type="repeat" description="RCC1" evidence="3">
    <location>
        <begin position="337"/>
        <end position="377"/>
    </location>
</feature>
<dbReference type="GO" id="GO:0005737">
    <property type="term" value="C:cytoplasm"/>
    <property type="evidence" value="ECO:0007669"/>
    <property type="project" value="TreeGrafter"/>
</dbReference>
<accession>A0A507QI93</accession>
<dbReference type="InterPro" id="IPR051553">
    <property type="entry name" value="Ran_GTPase-activating"/>
</dbReference>
<dbReference type="Pfam" id="PF25390">
    <property type="entry name" value="WD40_RLD"/>
    <property type="match status" value="1"/>
</dbReference>
<sequence>MPLYAFGSNGSGQLGIGHVEDTSIPMRCLFEELAEGENNSGCENDIIQIATGGNHTLLRFRNGEVYAAGFNGDGRCGGTIMGNANADADQLILQFRKVFIVEEIDMGTDTDATEGNKKKGKEKRVWDRFALVSATWEGSFLVSSSSTTIFAFGSGSKGELGLGPSIQSCRSAVRVPDFPPPSSSESEGRTATTTTATASIIAIASSMSHTVVVLDNGDVYGWGTSRKGQLGMSLAERKVVWSPTKIGEIPPFFRASDVTCGREFTVVCGDKGKGEFVILGAGGNRWGVLSGVPLPVSPAVQGTETGTKQVIKIFHFPQSYISILASWNGVYAHLADNRVVAWGRDDRGQLPPGELRGGASLKKIAAGSEHGLALLGGDDDERAVVAFGWGEHGNCGTETDERGNVRGRYNVVDIPFQGEKERVIGIAGGCATSWIITS</sequence>
<dbReference type="GO" id="GO:0005085">
    <property type="term" value="F:guanyl-nucleotide exchange factor activity"/>
    <property type="evidence" value="ECO:0007669"/>
    <property type="project" value="TreeGrafter"/>
</dbReference>
<dbReference type="InterPro" id="IPR000408">
    <property type="entry name" value="Reg_chr_condens"/>
</dbReference>
<protein>
    <recommendedName>
        <fullName evidence="4">RCC1-like domain-containing protein</fullName>
    </recommendedName>
</protein>
<evidence type="ECO:0000256" key="2">
    <source>
        <dbReference type="ARBA" id="ARBA00022737"/>
    </source>
</evidence>
<gene>
    <name evidence="5" type="ORF">MPDQ_003751</name>
</gene>
<organism evidence="5 6">
    <name type="scientific">Monascus purpureus</name>
    <name type="common">Red mold</name>
    <name type="synonym">Monascus anka</name>
    <dbReference type="NCBI Taxonomy" id="5098"/>
    <lineage>
        <taxon>Eukaryota</taxon>
        <taxon>Fungi</taxon>
        <taxon>Dikarya</taxon>
        <taxon>Ascomycota</taxon>
        <taxon>Pezizomycotina</taxon>
        <taxon>Eurotiomycetes</taxon>
        <taxon>Eurotiomycetidae</taxon>
        <taxon>Eurotiales</taxon>
        <taxon>Aspergillaceae</taxon>
        <taxon>Monascus</taxon>
    </lineage>
</organism>
<evidence type="ECO:0000256" key="1">
    <source>
        <dbReference type="ARBA" id="ARBA00022658"/>
    </source>
</evidence>
<feature type="repeat" description="RCC1" evidence="3">
    <location>
        <begin position="217"/>
        <end position="271"/>
    </location>
</feature>
<feature type="repeat" description="RCC1" evidence="3">
    <location>
        <begin position="1"/>
        <end position="62"/>
    </location>
</feature>
<feature type="repeat" description="RCC1" evidence="3">
    <location>
        <begin position="147"/>
        <end position="216"/>
    </location>
</feature>
<dbReference type="PANTHER" id="PTHR45982">
    <property type="entry name" value="REGULATOR OF CHROMOSOME CONDENSATION"/>
    <property type="match status" value="1"/>
</dbReference>
<dbReference type="PANTHER" id="PTHR45982:SF1">
    <property type="entry name" value="REGULATOR OF CHROMOSOME CONDENSATION"/>
    <property type="match status" value="1"/>
</dbReference>
<dbReference type="AlphaFoldDB" id="A0A507QI93"/>
<keyword evidence="6" id="KW-1185">Reference proteome</keyword>
<dbReference type="STRING" id="5098.A0A507QI93"/>
<dbReference type="SUPFAM" id="SSF50985">
    <property type="entry name" value="RCC1/BLIP-II"/>
    <property type="match status" value="1"/>
</dbReference>
<evidence type="ECO:0000259" key="4">
    <source>
        <dbReference type="Pfam" id="PF25390"/>
    </source>
</evidence>
<keyword evidence="1" id="KW-0344">Guanine-nucleotide releasing factor</keyword>
<evidence type="ECO:0000313" key="5">
    <source>
        <dbReference type="EMBL" id="TQB68239.1"/>
    </source>
</evidence>
<dbReference type="PRINTS" id="PR00633">
    <property type="entry name" value="RCCNDNSATION"/>
</dbReference>